<protein>
    <submittedName>
        <fullName evidence="2">Uncharacterized protein</fullName>
    </submittedName>
</protein>
<gene>
    <name evidence="2" type="ORF">GGR24_003194</name>
</gene>
<dbReference type="RefSeq" id="WP_428978236.1">
    <property type="nucleotide sequence ID" value="NZ_JACIDR010000006.1"/>
</dbReference>
<name>A0A7W6D0H0_9HYPH</name>
<dbReference type="AlphaFoldDB" id="A0A7W6D0H0"/>
<accession>A0A7W6D0H0</accession>
<reference evidence="2 3" key="1">
    <citation type="submission" date="2020-08" db="EMBL/GenBank/DDBJ databases">
        <title>Genomic Encyclopedia of Type Strains, Phase IV (KMG-IV): sequencing the most valuable type-strain genomes for metagenomic binning, comparative biology and taxonomic classification.</title>
        <authorList>
            <person name="Goeker M."/>
        </authorList>
    </citation>
    <scope>NUCLEOTIDE SEQUENCE [LARGE SCALE GENOMIC DNA]</scope>
    <source>
        <strain evidence="2 3">DSM 25481</strain>
    </source>
</reference>
<evidence type="ECO:0000313" key="2">
    <source>
        <dbReference type="EMBL" id="MBB3974513.1"/>
    </source>
</evidence>
<dbReference type="Proteomes" id="UP000528964">
    <property type="component" value="Unassembled WGS sequence"/>
</dbReference>
<evidence type="ECO:0000256" key="1">
    <source>
        <dbReference type="SAM" id="SignalP"/>
    </source>
</evidence>
<feature type="chain" id="PRO_5031413546" evidence="1">
    <location>
        <begin position="26"/>
        <end position="123"/>
    </location>
</feature>
<keyword evidence="3" id="KW-1185">Reference proteome</keyword>
<keyword evidence="1" id="KW-0732">Signal</keyword>
<dbReference type="EMBL" id="JACIDR010000006">
    <property type="protein sequence ID" value="MBB3974513.1"/>
    <property type="molecule type" value="Genomic_DNA"/>
</dbReference>
<organism evidence="2 3">
    <name type="scientific">Hansschlegelia beijingensis</name>
    <dbReference type="NCBI Taxonomy" id="1133344"/>
    <lineage>
        <taxon>Bacteria</taxon>
        <taxon>Pseudomonadati</taxon>
        <taxon>Pseudomonadota</taxon>
        <taxon>Alphaproteobacteria</taxon>
        <taxon>Hyphomicrobiales</taxon>
        <taxon>Methylopilaceae</taxon>
        <taxon>Hansschlegelia</taxon>
    </lineage>
</organism>
<feature type="signal peptide" evidence="1">
    <location>
        <begin position="1"/>
        <end position="25"/>
    </location>
</feature>
<evidence type="ECO:0000313" key="3">
    <source>
        <dbReference type="Proteomes" id="UP000528964"/>
    </source>
</evidence>
<comment type="caution">
    <text evidence="2">The sequence shown here is derived from an EMBL/GenBank/DDBJ whole genome shotgun (WGS) entry which is preliminary data.</text>
</comment>
<sequence>MRTIAWFCAGAWAAALVTISGAALAEEYVFLASPQTDLNRVFRVETSTGEVGACQYAVRNGTVGVTLCFTPGEGAGPQEPGAYGLVASNHQQEGGVYRVEKRTGRMSACYVLGDQVVCTPQAR</sequence>
<proteinExistence type="predicted"/>